<name>X5A5X0_9BACL</name>
<proteinExistence type="predicted"/>
<keyword evidence="3" id="KW-1185">Reference proteome</keyword>
<gene>
    <name evidence="2" type="ORF">PSAB_23905</name>
</gene>
<dbReference type="Proteomes" id="UP000019772">
    <property type="component" value="Chromosome"/>
</dbReference>
<feature type="region of interest" description="Disordered" evidence="1">
    <location>
        <begin position="1"/>
        <end position="23"/>
    </location>
</feature>
<sequence length="79" mass="8587">MDEGHGSCRELGSATKNPPADSSISSFPIRCLGASSFQGVNRSGVFILFMVMSDIGNIIQPELVFEIAIRSVLRSNKLW</sequence>
<dbReference type="EMBL" id="CP004078">
    <property type="protein sequence ID" value="AHV99668.1"/>
    <property type="molecule type" value="Genomic_DNA"/>
</dbReference>
<protein>
    <submittedName>
        <fullName evidence="2">Uncharacterized protein</fullName>
    </submittedName>
</protein>
<dbReference type="HOGENOM" id="CLU_2602767_0_0_9"/>
<evidence type="ECO:0000313" key="3">
    <source>
        <dbReference type="Proteomes" id="UP000019772"/>
    </source>
</evidence>
<accession>X5A5X0</accession>
<evidence type="ECO:0000313" key="2">
    <source>
        <dbReference type="EMBL" id="AHV99668.1"/>
    </source>
</evidence>
<dbReference type="AlphaFoldDB" id="X5A5X0"/>
<dbReference type="KEGG" id="psab:PSAB_23905"/>
<organism evidence="2 3">
    <name type="scientific">Paenibacillus sabinae T27</name>
    <dbReference type="NCBI Taxonomy" id="1268072"/>
    <lineage>
        <taxon>Bacteria</taxon>
        <taxon>Bacillati</taxon>
        <taxon>Bacillota</taxon>
        <taxon>Bacilli</taxon>
        <taxon>Bacillales</taxon>
        <taxon>Paenibacillaceae</taxon>
        <taxon>Paenibacillus</taxon>
    </lineage>
</organism>
<evidence type="ECO:0000256" key="1">
    <source>
        <dbReference type="SAM" id="MobiDB-lite"/>
    </source>
</evidence>
<feature type="compositionally biased region" description="Polar residues" evidence="1">
    <location>
        <begin position="14"/>
        <end position="23"/>
    </location>
</feature>
<reference evidence="2 3" key="1">
    <citation type="journal article" date="2014" name="PLoS Genet.">
        <title>Comparative Genomic Analysis of N2-Fixing and Non-N2-Fixing Paenibacillus spp.: Organization, Evolution and Expression of the Nitrogen Fixation Genes.</title>
        <authorList>
            <person name="Xie J.B."/>
            <person name="Du Z."/>
            <person name="Bai L."/>
            <person name="Tian C."/>
            <person name="Zhang Y."/>
            <person name="Xie J.Y."/>
            <person name="Wang T."/>
            <person name="Liu X."/>
            <person name="Chen X."/>
            <person name="Cheng Q."/>
            <person name="Chen S."/>
            <person name="Li J."/>
        </authorList>
    </citation>
    <scope>NUCLEOTIDE SEQUENCE [LARGE SCALE GENOMIC DNA]</scope>
    <source>
        <strain evidence="2 3">T27</strain>
    </source>
</reference>